<dbReference type="InterPro" id="IPR006016">
    <property type="entry name" value="UspA"/>
</dbReference>
<reference evidence="4 5" key="1">
    <citation type="submission" date="2017-03" db="EMBL/GenBank/DDBJ databases">
        <authorList>
            <person name="Afonso C.L."/>
            <person name="Miller P.J."/>
            <person name="Scott M.A."/>
            <person name="Spackman E."/>
            <person name="Goraichik I."/>
            <person name="Dimitrov K.M."/>
            <person name="Suarez D.L."/>
            <person name="Swayne D.E."/>
        </authorList>
    </citation>
    <scope>NUCLEOTIDE SEQUENCE [LARGE SCALE GENOMIC DNA]</scope>
    <source>
        <strain evidence="4 5">CECT 8620</strain>
    </source>
</reference>
<dbReference type="RefSeq" id="WP_085836890.1">
    <property type="nucleotide sequence ID" value="NZ_FWFS01000007.1"/>
</dbReference>
<organism evidence="4 5">
    <name type="scientific">Aquimixticola soesokkakensis</name>
    <dbReference type="NCBI Taxonomy" id="1519096"/>
    <lineage>
        <taxon>Bacteria</taxon>
        <taxon>Pseudomonadati</taxon>
        <taxon>Pseudomonadota</taxon>
        <taxon>Alphaproteobacteria</taxon>
        <taxon>Rhodobacterales</taxon>
        <taxon>Paracoccaceae</taxon>
        <taxon>Aquimixticola</taxon>
    </lineage>
</organism>
<evidence type="ECO:0000313" key="4">
    <source>
        <dbReference type="EMBL" id="SLN47817.1"/>
    </source>
</evidence>
<keyword evidence="2" id="KW-0175">Coiled coil</keyword>
<evidence type="ECO:0000259" key="3">
    <source>
        <dbReference type="Pfam" id="PF00582"/>
    </source>
</evidence>
<dbReference type="InterPro" id="IPR006015">
    <property type="entry name" value="Universal_stress_UspA"/>
</dbReference>
<dbReference type="PRINTS" id="PR01438">
    <property type="entry name" value="UNVRSLSTRESS"/>
</dbReference>
<dbReference type="AlphaFoldDB" id="A0A1Y5SSZ2"/>
<dbReference type="PANTHER" id="PTHR46268">
    <property type="entry name" value="STRESS RESPONSE PROTEIN NHAX"/>
    <property type="match status" value="1"/>
</dbReference>
<evidence type="ECO:0000256" key="1">
    <source>
        <dbReference type="ARBA" id="ARBA00008791"/>
    </source>
</evidence>
<dbReference type="Gene3D" id="3.40.50.12370">
    <property type="match status" value="1"/>
</dbReference>
<protein>
    <submittedName>
        <fullName evidence="4">Universal stress protein family protein</fullName>
    </submittedName>
</protein>
<dbReference type="EMBL" id="FWFS01000007">
    <property type="protein sequence ID" value="SLN47817.1"/>
    <property type="molecule type" value="Genomic_DNA"/>
</dbReference>
<gene>
    <name evidence="4" type="ORF">AQS8620_01981</name>
</gene>
<comment type="similarity">
    <text evidence="1">Belongs to the universal stress protein A family.</text>
</comment>
<dbReference type="Proteomes" id="UP000193862">
    <property type="component" value="Unassembled WGS sequence"/>
</dbReference>
<dbReference type="CDD" id="cd00293">
    <property type="entry name" value="USP-like"/>
    <property type="match status" value="1"/>
</dbReference>
<dbReference type="Pfam" id="PF00582">
    <property type="entry name" value="Usp"/>
    <property type="match status" value="1"/>
</dbReference>
<dbReference type="PANTHER" id="PTHR46268:SF15">
    <property type="entry name" value="UNIVERSAL STRESS PROTEIN HP_0031"/>
    <property type="match status" value="1"/>
</dbReference>
<dbReference type="SUPFAM" id="SSF52402">
    <property type="entry name" value="Adenine nucleotide alpha hydrolases-like"/>
    <property type="match status" value="2"/>
</dbReference>
<dbReference type="OrthoDB" id="9804721at2"/>
<evidence type="ECO:0000256" key="2">
    <source>
        <dbReference type="SAM" id="Coils"/>
    </source>
</evidence>
<evidence type="ECO:0000313" key="5">
    <source>
        <dbReference type="Proteomes" id="UP000193862"/>
    </source>
</evidence>
<name>A0A1Y5SSZ2_9RHOB</name>
<feature type="domain" description="UspA" evidence="3">
    <location>
        <begin position="216"/>
        <end position="278"/>
    </location>
</feature>
<accession>A0A1Y5SSZ2</accession>
<feature type="coiled-coil region" evidence="2">
    <location>
        <begin position="55"/>
        <end position="82"/>
    </location>
</feature>
<sequence length="279" mass="29917">MAYKTLTTIICDPEQDQHALGAAIALARRFEAHLDVLCLGIDRTQPGTFYAGANAMILQNTLQQARAEALDIEAAMRAQLEKSDISWATVAITTQIAGLTSQLAHALRFCDLTVLARPYGAGRGHEHEQILEAALFAGKIPVLVIPEGVDLPDSFARITVAWNESSEAMTAIRAALPVLSCATNVDITLIDPPQHSPDRSDPGGALSQMLARHGVCVEVSVLAKTMPRVSDVLSRHLRDSAADLLVMGAYGHSRFRESILGGATRHMLETATGPVLMAH</sequence>
<keyword evidence="5" id="KW-1185">Reference proteome</keyword>
<proteinExistence type="inferred from homology"/>